<keyword evidence="2" id="KW-0808">Transferase</keyword>
<comment type="caution">
    <text evidence="11">The sequence shown here is derived from an EMBL/GenBank/DDBJ whole genome shotgun (WGS) entry which is preliminary data.</text>
</comment>
<dbReference type="Pfam" id="PF00168">
    <property type="entry name" value="C2"/>
    <property type="match status" value="1"/>
</dbReference>
<dbReference type="GO" id="GO:0005942">
    <property type="term" value="C:phosphatidylinositol 3-kinase complex"/>
    <property type="evidence" value="ECO:0007669"/>
    <property type="project" value="TreeGrafter"/>
</dbReference>
<dbReference type="PROSITE" id="PS00916">
    <property type="entry name" value="PI3_4_KINASE_2"/>
    <property type="match status" value="1"/>
</dbReference>
<dbReference type="InterPro" id="IPR035892">
    <property type="entry name" value="C2_domain_sf"/>
</dbReference>
<evidence type="ECO:0000256" key="6">
    <source>
        <dbReference type="ARBA" id="ARBA00023985"/>
    </source>
</evidence>
<feature type="domain" description="C2" evidence="8">
    <location>
        <begin position="478"/>
        <end position="601"/>
    </location>
</feature>
<dbReference type="Gene3D" id="2.60.40.150">
    <property type="entry name" value="C2 domain"/>
    <property type="match status" value="1"/>
</dbReference>
<accession>A0A401NN38</accession>
<dbReference type="SUPFAM" id="SSF49562">
    <property type="entry name" value="C2 domain (Calcium/lipid-binding domain, CaLB)"/>
    <property type="match status" value="1"/>
</dbReference>
<dbReference type="GO" id="GO:0005886">
    <property type="term" value="C:plasma membrane"/>
    <property type="evidence" value="ECO:0007669"/>
    <property type="project" value="TreeGrafter"/>
</dbReference>
<dbReference type="GO" id="GO:0005737">
    <property type="term" value="C:cytoplasm"/>
    <property type="evidence" value="ECO:0007669"/>
    <property type="project" value="TreeGrafter"/>
</dbReference>
<dbReference type="OrthoDB" id="67688at2759"/>
<dbReference type="InterPro" id="IPR018936">
    <property type="entry name" value="PI3/4_kinase_CS"/>
</dbReference>
<dbReference type="GO" id="GO:0043491">
    <property type="term" value="P:phosphatidylinositol 3-kinase/protein kinase B signal transduction"/>
    <property type="evidence" value="ECO:0007669"/>
    <property type="project" value="TreeGrafter"/>
</dbReference>
<gene>
    <name evidence="11" type="ORF">scyTo_0011442</name>
</gene>
<dbReference type="EMBL" id="BFAA01005206">
    <property type="protein sequence ID" value="GCB62286.1"/>
    <property type="molecule type" value="Genomic_DNA"/>
</dbReference>
<dbReference type="PANTHER" id="PTHR10048:SF29">
    <property type="entry name" value="PHOSPHATIDYLINOSITOL 3-KINASE C2 DOMAIN-CONTAINING SUBUNIT GAMMA"/>
    <property type="match status" value="1"/>
</dbReference>
<dbReference type="InterPro" id="IPR001683">
    <property type="entry name" value="PX_dom"/>
</dbReference>
<evidence type="ECO:0000256" key="2">
    <source>
        <dbReference type="ARBA" id="ARBA00022679"/>
    </source>
</evidence>
<keyword evidence="4" id="KW-0418">Kinase</keyword>
<dbReference type="Pfam" id="PF00454">
    <property type="entry name" value="PI3_PI4_kinase"/>
    <property type="match status" value="1"/>
</dbReference>
<sequence length="601" mass="68405">TLLMEEIEELEKFFYQIHVCRLPLNPALAVKGIDASACSYFTSNAVPLKIAFINADPLGKNINVIYKSGDDLRQDMLVLQMVKVMNRIWCQEGLNMSMIVYRCISTGRGRGLVEMVPGATTLAKIHMKHGIIGPLKENVLLKWFQEHNPTKDLHQNAVENFVSSCAGWCVATFILGICDRHNDNIMLKTTGHMFHIDFGKILGHSQMIGSVKRDRAPFIFTSEMQHFITEGGKNEVHFQRFVDLSCRAYNIIRQHTQLFMNLLELMLSAGLPELAEVQDLEYVYNNLQPKDSDAQATSYFTRLINESLRSLPVKINFVAHIMAQMKMTGPDAQPNLSFAPEKYTLHTDALISSAIVCGYEKKIVPHKDYFYKIQVKREGQSEETFIERSFKQFDELNKQLHCCFPASELPRFPYKPLIGLSKGRELARRRKDELNAYVRYLLNGSPQVAKSDLVYTFFHCFPNNERRSVPLSPETVSHTGKLSASTQLCISWENSKLSVMVKHVKNIFLPDGSAPDAYVKIYLLPDGERMTKRKTKVVPKNSNPTYNEILEYIGISSIDLSNHVIQLSVWCKKILLGAVNIPLRSIKLDEEKWYGLGNSLV</sequence>
<dbReference type="PROSITE" id="PS50195">
    <property type="entry name" value="PX"/>
    <property type="match status" value="1"/>
</dbReference>
<dbReference type="InterPro" id="IPR036940">
    <property type="entry name" value="PI3/4_kinase_cat_sf"/>
</dbReference>
<dbReference type="InterPro" id="IPR000403">
    <property type="entry name" value="PI3/4_kinase_cat_dom"/>
</dbReference>
<evidence type="ECO:0000259" key="9">
    <source>
        <dbReference type="PROSITE" id="PS50195"/>
    </source>
</evidence>
<evidence type="ECO:0008006" key="13">
    <source>
        <dbReference type="Google" id="ProtNLM"/>
    </source>
</evidence>
<comment type="similarity">
    <text evidence="1">Belongs to the PI3/PI4-kinase family. Type III PI4K subfamily.</text>
</comment>
<evidence type="ECO:0000259" key="10">
    <source>
        <dbReference type="PROSITE" id="PS50290"/>
    </source>
</evidence>
<dbReference type="OMA" id="KFMNSKM"/>
<dbReference type="GO" id="GO:0016477">
    <property type="term" value="P:cell migration"/>
    <property type="evidence" value="ECO:0007669"/>
    <property type="project" value="TreeGrafter"/>
</dbReference>
<dbReference type="InterPro" id="IPR015433">
    <property type="entry name" value="PI3/4_kinase"/>
</dbReference>
<feature type="domain" description="PX" evidence="9">
    <location>
        <begin position="349"/>
        <end position="465"/>
    </location>
</feature>
<evidence type="ECO:0000256" key="5">
    <source>
        <dbReference type="ARBA" id="ARBA00022840"/>
    </source>
</evidence>
<dbReference type="GO" id="GO:0035005">
    <property type="term" value="F:1-phosphatidylinositol-4-phosphate 3-kinase activity"/>
    <property type="evidence" value="ECO:0007669"/>
    <property type="project" value="UniProtKB-EC"/>
</dbReference>
<dbReference type="FunFam" id="1.10.1070.11:FF:000001">
    <property type="entry name" value="Phosphatidylinositol 4,5-bisphosphate 3-kinase catalytic subunit"/>
    <property type="match status" value="1"/>
</dbReference>
<dbReference type="InterPro" id="IPR011009">
    <property type="entry name" value="Kinase-like_dom_sf"/>
</dbReference>
<dbReference type="GO" id="GO:0035091">
    <property type="term" value="F:phosphatidylinositol binding"/>
    <property type="evidence" value="ECO:0007669"/>
    <property type="project" value="InterPro"/>
</dbReference>
<proteinExistence type="inferred from homology"/>
<dbReference type="Gene3D" id="3.30.1010.10">
    <property type="entry name" value="Phosphatidylinositol 3-kinase Catalytic Subunit, Chain A, domain 4"/>
    <property type="match status" value="1"/>
</dbReference>
<organism evidence="11 12">
    <name type="scientific">Scyliorhinus torazame</name>
    <name type="common">Cloudy catshark</name>
    <name type="synonym">Catulus torazame</name>
    <dbReference type="NCBI Taxonomy" id="75743"/>
    <lineage>
        <taxon>Eukaryota</taxon>
        <taxon>Metazoa</taxon>
        <taxon>Chordata</taxon>
        <taxon>Craniata</taxon>
        <taxon>Vertebrata</taxon>
        <taxon>Chondrichthyes</taxon>
        <taxon>Elasmobranchii</taxon>
        <taxon>Galeomorphii</taxon>
        <taxon>Galeoidea</taxon>
        <taxon>Carcharhiniformes</taxon>
        <taxon>Scyliorhinidae</taxon>
        <taxon>Scyliorhinus</taxon>
    </lineage>
</organism>
<dbReference type="InterPro" id="IPR036871">
    <property type="entry name" value="PX_dom_sf"/>
</dbReference>
<dbReference type="SMART" id="SM00312">
    <property type="entry name" value="PX"/>
    <property type="match status" value="1"/>
</dbReference>
<dbReference type="AlphaFoldDB" id="A0A401NN38"/>
<reference evidence="11 12" key="1">
    <citation type="journal article" date="2018" name="Nat. Ecol. Evol.">
        <title>Shark genomes provide insights into elasmobranch evolution and the origin of vertebrates.</title>
        <authorList>
            <person name="Hara Y"/>
            <person name="Yamaguchi K"/>
            <person name="Onimaru K"/>
            <person name="Kadota M"/>
            <person name="Koyanagi M"/>
            <person name="Keeley SD"/>
            <person name="Tatsumi K"/>
            <person name="Tanaka K"/>
            <person name="Motone F"/>
            <person name="Kageyama Y"/>
            <person name="Nozu R"/>
            <person name="Adachi N"/>
            <person name="Nishimura O"/>
            <person name="Nakagawa R"/>
            <person name="Tanegashima C"/>
            <person name="Kiyatake I"/>
            <person name="Matsumoto R"/>
            <person name="Murakumo K"/>
            <person name="Nishida K"/>
            <person name="Terakita A"/>
            <person name="Kuratani S"/>
            <person name="Sato K"/>
            <person name="Hyodo S Kuraku.S."/>
        </authorList>
    </citation>
    <scope>NUCLEOTIDE SEQUENCE [LARGE SCALE GENOMIC DNA]</scope>
</reference>
<dbReference type="FunFam" id="3.30.1010.10:FF:000001">
    <property type="entry name" value="Phosphatidylinositol 4-phosphate 3-kinase C2 domain-containing subunit beta"/>
    <property type="match status" value="1"/>
</dbReference>
<dbReference type="InterPro" id="IPR000008">
    <property type="entry name" value="C2_dom"/>
</dbReference>
<dbReference type="Gene3D" id="3.30.1520.10">
    <property type="entry name" value="Phox-like domain"/>
    <property type="match status" value="1"/>
</dbReference>
<evidence type="ECO:0000259" key="8">
    <source>
        <dbReference type="PROSITE" id="PS50004"/>
    </source>
</evidence>
<dbReference type="SUPFAM" id="SSF56112">
    <property type="entry name" value="Protein kinase-like (PK-like)"/>
    <property type="match status" value="1"/>
</dbReference>
<dbReference type="GO" id="GO:0016303">
    <property type="term" value="F:1-phosphatidylinositol-3-kinase activity"/>
    <property type="evidence" value="ECO:0007669"/>
    <property type="project" value="UniProtKB-EC"/>
</dbReference>
<name>A0A401NN38_SCYTO</name>
<keyword evidence="5" id="KW-0067">ATP-binding</keyword>
<dbReference type="PROSITE" id="PS50004">
    <property type="entry name" value="C2"/>
    <property type="match status" value="1"/>
</dbReference>
<feature type="domain" description="PI3K/PI4K catalytic" evidence="10">
    <location>
        <begin position="34"/>
        <end position="312"/>
    </location>
</feature>
<dbReference type="SUPFAM" id="SSF64268">
    <property type="entry name" value="PX domain"/>
    <property type="match status" value="1"/>
</dbReference>
<dbReference type="PANTHER" id="PTHR10048">
    <property type="entry name" value="PHOSPHATIDYLINOSITOL KINASE"/>
    <property type="match status" value="1"/>
</dbReference>
<keyword evidence="12" id="KW-1185">Reference proteome</keyword>
<evidence type="ECO:0000256" key="4">
    <source>
        <dbReference type="ARBA" id="ARBA00022777"/>
    </source>
</evidence>
<evidence type="ECO:0000313" key="12">
    <source>
        <dbReference type="Proteomes" id="UP000288216"/>
    </source>
</evidence>
<protein>
    <recommendedName>
        <fullName evidence="13">Phosphatidylinositol-4-phosphate 3-kinase</fullName>
    </recommendedName>
</protein>
<dbReference type="Pfam" id="PF00787">
    <property type="entry name" value="PX"/>
    <property type="match status" value="1"/>
</dbReference>
<dbReference type="SMART" id="SM00239">
    <property type="entry name" value="C2"/>
    <property type="match status" value="1"/>
</dbReference>
<evidence type="ECO:0000256" key="7">
    <source>
        <dbReference type="ARBA" id="ARBA00029297"/>
    </source>
</evidence>
<dbReference type="Gene3D" id="1.10.1070.11">
    <property type="entry name" value="Phosphatidylinositol 3-/4-kinase, catalytic domain"/>
    <property type="match status" value="1"/>
</dbReference>
<comment type="catalytic activity">
    <reaction evidence="7">
        <text>a 1,2-diacyl-sn-glycero-3-phospho-(1D-myo-inositol 4-phosphate) + ATP = a 1,2-diacyl-sn-glycero-3-phospho-(1D-myo-inositol-3,4-bisphosphate) + ADP + H(+)</text>
        <dbReference type="Rhea" id="RHEA:18373"/>
        <dbReference type="ChEBI" id="CHEBI:15378"/>
        <dbReference type="ChEBI" id="CHEBI:30616"/>
        <dbReference type="ChEBI" id="CHEBI:57658"/>
        <dbReference type="ChEBI" id="CHEBI:58178"/>
        <dbReference type="ChEBI" id="CHEBI:456216"/>
        <dbReference type="EC" id="2.7.1.154"/>
    </reaction>
    <physiologicalReaction direction="left-to-right" evidence="7">
        <dbReference type="Rhea" id="RHEA:18374"/>
    </physiologicalReaction>
</comment>
<dbReference type="GO" id="GO:0048015">
    <property type="term" value="P:phosphatidylinositol-mediated signaling"/>
    <property type="evidence" value="ECO:0007669"/>
    <property type="project" value="TreeGrafter"/>
</dbReference>
<comment type="catalytic activity">
    <reaction evidence="6">
        <text>a 1,2-diacyl-sn-glycero-3-phospho-(1D-myo-inositol) + ATP = a 1,2-diacyl-sn-glycero-3-phospho-(1D-myo-inositol-3-phosphate) + ADP + H(+)</text>
        <dbReference type="Rhea" id="RHEA:12709"/>
        <dbReference type="ChEBI" id="CHEBI:15378"/>
        <dbReference type="ChEBI" id="CHEBI:30616"/>
        <dbReference type="ChEBI" id="CHEBI:57880"/>
        <dbReference type="ChEBI" id="CHEBI:58088"/>
        <dbReference type="ChEBI" id="CHEBI:456216"/>
        <dbReference type="EC" id="2.7.1.137"/>
    </reaction>
    <physiologicalReaction direction="left-to-right" evidence="6">
        <dbReference type="Rhea" id="RHEA:12710"/>
    </physiologicalReaction>
</comment>
<dbReference type="STRING" id="75743.A0A401NN38"/>
<dbReference type="GO" id="GO:0005524">
    <property type="term" value="F:ATP binding"/>
    <property type="evidence" value="ECO:0007669"/>
    <property type="project" value="UniProtKB-KW"/>
</dbReference>
<keyword evidence="3" id="KW-0547">Nucleotide-binding</keyword>
<evidence type="ECO:0000256" key="1">
    <source>
        <dbReference type="ARBA" id="ARBA00006209"/>
    </source>
</evidence>
<evidence type="ECO:0000256" key="3">
    <source>
        <dbReference type="ARBA" id="ARBA00022741"/>
    </source>
</evidence>
<evidence type="ECO:0000313" key="11">
    <source>
        <dbReference type="EMBL" id="GCB62286.1"/>
    </source>
</evidence>
<dbReference type="Proteomes" id="UP000288216">
    <property type="component" value="Unassembled WGS sequence"/>
</dbReference>
<dbReference type="SMART" id="SM00146">
    <property type="entry name" value="PI3Kc"/>
    <property type="match status" value="1"/>
</dbReference>
<feature type="non-terminal residue" evidence="11">
    <location>
        <position position="1"/>
    </location>
</feature>
<dbReference type="PROSITE" id="PS50290">
    <property type="entry name" value="PI3_4_KINASE_3"/>
    <property type="match status" value="1"/>
</dbReference>